<dbReference type="EMBL" id="CYZT01000387">
    <property type="protein sequence ID" value="CUP52507.1"/>
    <property type="molecule type" value="Genomic_DNA"/>
</dbReference>
<gene>
    <name evidence="1" type="ORF">ERS852411_03249</name>
</gene>
<dbReference type="AlphaFoldDB" id="A0A174P0C5"/>
<evidence type="ECO:0000313" key="1">
    <source>
        <dbReference type="EMBL" id="CUP52507.1"/>
    </source>
</evidence>
<protein>
    <submittedName>
        <fullName evidence="1">Uncharacterized protein</fullName>
    </submittedName>
</protein>
<organism evidence="1 2">
    <name type="scientific">Flavonifractor plautii</name>
    <name type="common">Fusobacterium plautii</name>
    <dbReference type="NCBI Taxonomy" id="292800"/>
    <lineage>
        <taxon>Bacteria</taxon>
        <taxon>Bacillati</taxon>
        <taxon>Bacillota</taxon>
        <taxon>Clostridia</taxon>
        <taxon>Eubacteriales</taxon>
        <taxon>Oscillospiraceae</taxon>
        <taxon>Flavonifractor</taxon>
    </lineage>
</organism>
<reference evidence="1 2" key="1">
    <citation type="submission" date="2015-09" db="EMBL/GenBank/DDBJ databases">
        <authorList>
            <consortium name="Pathogen Informatics"/>
        </authorList>
    </citation>
    <scope>NUCLEOTIDE SEQUENCE [LARGE SCALE GENOMIC DNA]</scope>
    <source>
        <strain evidence="1 2">2789STDY5608854</strain>
    </source>
</reference>
<proteinExistence type="predicted"/>
<dbReference type="Proteomes" id="UP000095746">
    <property type="component" value="Unassembled WGS sequence"/>
</dbReference>
<name>A0A174P0C5_FLAPL</name>
<accession>A0A174P0C5</accession>
<evidence type="ECO:0000313" key="2">
    <source>
        <dbReference type="Proteomes" id="UP000095746"/>
    </source>
</evidence>
<sequence length="114" mass="12856">MPTMFTMWEENVDKLWAMDCSSPTSASTRRNTFTRLSSETGICRPHWAMRVSRPMVLMVTVLPPVLGPVITRVSKSSPSIRSLATALSGSSRGWRAFRRYRPRSTILGAQARIR</sequence>